<dbReference type="EMBL" id="CP041730">
    <property type="protein sequence ID" value="QDQ28511.1"/>
    <property type="molecule type" value="Genomic_DNA"/>
</dbReference>
<dbReference type="RefSeq" id="WP_144279894.1">
    <property type="nucleotide sequence ID" value="NZ_CP041730.1"/>
</dbReference>
<reference evidence="4" key="1">
    <citation type="submission" date="2019-07" db="EMBL/GenBank/DDBJ databases">
        <title>Chitinimonas sp. nov., isolated from Ny-Alesund, arctica soil.</title>
        <authorList>
            <person name="Xu Q."/>
            <person name="Peng F."/>
        </authorList>
    </citation>
    <scope>NUCLEOTIDE SEQUENCE [LARGE SCALE GENOMIC DNA]</scope>
    <source>
        <strain evidence="4">R3-44</strain>
    </source>
</reference>
<dbReference type="InterPro" id="IPR025662">
    <property type="entry name" value="Sigma_54_int_dom_ATP-bd_1"/>
</dbReference>
<evidence type="ECO:0000313" key="4">
    <source>
        <dbReference type="Proteomes" id="UP000317550"/>
    </source>
</evidence>
<dbReference type="Pfam" id="PF14331">
    <property type="entry name" value="IcmF-related_N"/>
    <property type="match status" value="1"/>
</dbReference>
<sequence>MNLSFDSTAPAGLDGLLSPLLLLAVAALLVVLAGWLLLRARRPVILRAAPAAAAPAASRAETAAKTGPGGPLRWLDSAMQALRYLSTRREWRYHSPWVLLLGQTGAGKSSLALSLQDGRREAMLLRERQLPLAGTHWHFCSGGVVIDPQGSLLEAEPDSAEGKRWQGILAAIDGRRPERPVDAVVLTIAADYLLSADAVALQALAERCYRQLWQLQKRFEFVLPVYLAISRCDMITGYTAFWRAQPAERRQVLWGWSNPSLNDHEEADTLARLVFEEMATCLRQLQLEAAAGSEQIAEADDFFLFPQRFGQLRRPLAGLLAVLLKPSSYHASVYFRGVYFSGSLAAAGTPSGAPTEQVDFANNLFVDKIFRERGLARPVRQSIWSRNRLIKRVQLGAVATFLLLFAALAWSTVRLEDQAEQLQSAVATVATVSRQSHASGRCVSRAAVSQVLEKISAIRTNMTYPAVPASWFDSRVVQQEGQWLAKKAFRDVLMPGLACRLEEEARLLAAYDPAQQSDTLLTSNSVGAARGAFRSYVLRVVELERQIAAFNELARLGEDDDAQRQALEFDALLLYAYQTPPPAALRHRDSIYYTAIIHVEYDKPLDLPDDFKHAVSARILQIATGMQKQLLSRIELGGTLLAELDRGNIETADGVAGFQDWLGWMRANWLEGAKSGNPCHSIGSHLGVQIRRLRERHGYPVDLERAAEEFDDRRCYQPARSRIEALRLAPKGTLFTARGSAYELNPAVHADISGFSVLQQLPIMRIRPRRTFNCQVALAGWRDEQLGQASTYLREYQQFSLTRKLNREDAAPLYDRLARRQLQAVLDDTLVEAQRTATTGGETDAEALVAERSAAFGRQIDPLLKLGEQLQGIGYADGANRFSRCGRDYAGDMLARIDTLADASRLYQAAPVPAPAAGMAEPGGVRKLYQIGDQAEVRDYLQNQRDRTAVLANYADPFVRFLERSGTLAAVDRPVGAGPGYWRGTLSELKRLNEGKDGTAALGELEGFFGKTLAVLDYDNCAALLGKAASAGNGLDLFSQRRRALAGQSQWRCQDRREAEAYERYRVLANRFNRDLAGRYPFADLAARDLDLTVARQFFRDYADERAPLHQAIAGLKPARWSEIRQFLDRLDKAADFFAPSLAAADASRPLRLEAGFRVLPKLERGAEQLINWRLAAGAGQLDYPGKGRQLDWPWGEAIVLDLAWASQSAWRPRALSRQADLQVDGVSASFPAMGQWGALRLIAAHRPQQAPAQDPLDPSRNILEFVVPLSDGGNPPQSTEARVYLALGLSVLDPRNQQAQALVVPREWPRAAPLYW</sequence>
<dbReference type="PANTHER" id="PTHR36153:SF1">
    <property type="entry name" value="TYPE VI SECRETION SYSTEM COMPONENT TSSM1"/>
    <property type="match status" value="1"/>
</dbReference>
<keyword evidence="4" id="KW-1185">Reference proteome</keyword>
<proteinExistence type="predicted"/>
<dbReference type="PANTHER" id="PTHR36153">
    <property type="entry name" value="INNER MEMBRANE PROTEIN-RELATED"/>
    <property type="match status" value="1"/>
</dbReference>
<feature type="transmembrane region" description="Helical" evidence="1">
    <location>
        <begin position="393"/>
        <end position="413"/>
    </location>
</feature>
<accession>A0A516SK28</accession>
<dbReference type="PROSITE" id="PS00675">
    <property type="entry name" value="SIGMA54_INTERACT_1"/>
    <property type="match status" value="1"/>
</dbReference>
<evidence type="ECO:0000256" key="1">
    <source>
        <dbReference type="SAM" id="Phobius"/>
    </source>
</evidence>
<dbReference type="InterPro" id="IPR025743">
    <property type="entry name" value="TssM1_N"/>
</dbReference>
<keyword evidence="1" id="KW-0472">Membrane</keyword>
<dbReference type="OrthoDB" id="9758229at2"/>
<dbReference type="KEGG" id="cari:FNU76_20300"/>
<organism evidence="3 4">
    <name type="scientific">Chitinimonas arctica</name>
    <dbReference type="NCBI Taxonomy" id="2594795"/>
    <lineage>
        <taxon>Bacteria</taxon>
        <taxon>Pseudomonadati</taxon>
        <taxon>Pseudomonadota</taxon>
        <taxon>Betaproteobacteria</taxon>
        <taxon>Neisseriales</taxon>
        <taxon>Chitinibacteraceae</taxon>
        <taxon>Chitinimonas</taxon>
    </lineage>
</organism>
<keyword evidence="1" id="KW-1133">Transmembrane helix</keyword>
<dbReference type="InterPro" id="IPR053156">
    <property type="entry name" value="T6SS_TssM-like"/>
</dbReference>
<gene>
    <name evidence="3" type="ORF">FNU76_20300</name>
</gene>
<dbReference type="Proteomes" id="UP000317550">
    <property type="component" value="Chromosome"/>
</dbReference>
<evidence type="ECO:0000313" key="3">
    <source>
        <dbReference type="EMBL" id="QDQ28511.1"/>
    </source>
</evidence>
<feature type="domain" description="Type VI secretion system component TssM1 N-terminal" evidence="2">
    <location>
        <begin position="161"/>
        <end position="389"/>
    </location>
</feature>
<evidence type="ECO:0000259" key="2">
    <source>
        <dbReference type="Pfam" id="PF14331"/>
    </source>
</evidence>
<keyword evidence="1" id="KW-0812">Transmembrane</keyword>
<feature type="transmembrane region" description="Helical" evidence="1">
    <location>
        <begin position="20"/>
        <end position="38"/>
    </location>
</feature>
<name>A0A516SK28_9NEIS</name>
<protein>
    <recommendedName>
        <fullName evidence="2">Type VI secretion system component TssM1 N-terminal domain-containing protein</fullName>
    </recommendedName>
</protein>